<evidence type="ECO:0000256" key="1">
    <source>
        <dbReference type="SAM" id="Phobius"/>
    </source>
</evidence>
<sequence>MTRPPASAPAIRLRIAPVPVAVYAAFTMLVLVFAAYLVFDGLTQPIALPKVIAGAMYGAIVIPGIMLMVTYFEKVDRRTSIRSVLLSSGFGLPRPIRIPHRPVEPLLLGVVAPLVLVFVWLRVLDPLLRSATSITPAIVSTDRINWYTGLSTGLVIVSISAGVLWEEVLFRGPGLLLWQLRDRVESQISRRALTIVSIIGGGLLSTVAFGFHHSNQGAWNVLLACTFGALFYPLTLATRSLWPSIVGHLVWNLDAWGLVNLIH</sequence>
<dbReference type="EC" id="3.4.-.-" evidence="3"/>
<dbReference type="EMBL" id="JBHMAS010000080">
    <property type="protein sequence ID" value="MFB9783844.1"/>
    <property type="molecule type" value="Genomic_DNA"/>
</dbReference>
<evidence type="ECO:0000313" key="3">
    <source>
        <dbReference type="EMBL" id="MFB9783844.1"/>
    </source>
</evidence>
<dbReference type="Pfam" id="PF02517">
    <property type="entry name" value="Rce1-like"/>
    <property type="match status" value="1"/>
</dbReference>
<evidence type="ECO:0000313" key="4">
    <source>
        <dbReference type="Proteomes" id="UP001589587"/>
    </source>
</evidence>
<feature type="transmembrane region" description="Helical" evidence="1">
    <location>
        <begin position="217"/>
        <end position="234"/>
    </location>
</feature>
<comment type="caution">
    <text evidence="3">The sequence shown here is derived from an EMBL/GenBank/DDBJ whole genome shotgun (WGS) entry which is preliminary data.</text>
</comment>
<evidence type="ECO:0000259" key="2">
    <source>
        <dbReference type="Pfam" id="PF02517"/>
    </source>
</evidence>
<feature type="transmembrane region" description="Helical" evidence="1">
    <location>
        <begin position="51"/>
        <end position="72"/>
    </location>
</feature>
<proteinExistence type="predicted"/>
<organism evidence="3 4">
    <name type="scientific">Rhodococcus baikonurensis</name>
    <dbReference type="NCBI Taxonomy" id="172041"/>
    <lineage>
        <taxon>Bacteria</taxon>
        <taxon>Bacillati</taxon>
        <taxon>Actinomycetota</taxon>
        <taxon>Actinomycetes</taxon>
        <taxon>Mycobacteriales</taxon>
        <taxon>Nocardiaceae</taxon>
        <taxon>Rhodococcus</taxon>
        <taxon>Rhodococcus erythropolis group</taxon>
    </lineage>
</organism>
<dbReference type="InterPro" id="IPR003675">
    <property type="entry name" value="Rce1/LyrA-like_dom"/>
</dbReference>
<feature type="transmembrane region" description="Helical" evidence="1">
    <location>
        <begin position="106"/>
        <end position="124"/>
    </location>
</feature>
<keyword evidence="1" id="KW-0472">Membrane</keyword>
<keyword evidence="1" id="KW-0812">Transmembrane</keyword>
<dbReference type="Proteomes" id="UP001589587">
    <property type="component" value="Unassembled WGS sequence"/>
</dbReference>
<dbReference type="RefSeq" id="WP_378376397.1">
    <property type="nucleotide sequence ID" value="NZ_JBHMAS010000080.1"/>
</dbReference>
<name>A0ABV5XQ00_9NOCA</name>
<keyword evidence="4" id="KW-1185">Reference proteome</keyword>
<protein>
    <submittedName>
        <fullName evidence="3">CPBP family intramembrane glutamic endopeptidase</fullName>
        <ecNumber evidence="3">3.4.-.-</ecNumber>
    </submittedName>
</protein>
<keyword evidence="1" id="KW-1133">Transmembrane helix</keyword>
<reference evidence="3 4" key="1">
    <citation type="submission" date="2024-09" db="EMBL/GenBank/DDBJ databases">
        <authorList>
            <person name="Sun Q."/>
            <person name="Mori K."/>
        </authorList>
    </citation>
    <scope>NUCLEOTIDE SEQUENCE [LARGE SCALE GENOMIC DNA]</scope>
    <source>
        <strain evidence="3 4">JCM 11411</strain>
    </source>
</reference>
<gene>
    <name evidence="3" type="ORF">ACFFQ6_29525</name>
</gene>
<keyword evidence="3" id="KW-0378">Hydrolase</keyword>
<feature type="transmembrane region" description="Helical" evidence="1">
    <location>
        <begin position="20"/>
        <end position="39"/>
    </location>
</feature>
<feature type="transmembrane region" description="Helical" evidence="1">
    <location>
        <begin position="144"/>
        <end position="170"/>
    </location>
</feature>
<feature type="domain" description="CAAX prenyl protease 2/Lysostaphin resistance protein A-like" evidence="2">
    <location>
        <begin position="154"/>
        <end position="253"/>
    </location>
</feature>
<feature type="transmembrane region" description="Helical" evidence="1">
    <location>
        <begin position="191"/>
        <end position="211"/>
    </location>
</feature>
<accession>A0ABV5XQ00</accession>
<dbReference type="GO" id="GO:0016787">
    <property type="term" value="F:hydrolase activity"/>
    <property type="evidence" value="ECO:0007669"/>
    <property type="project" value="UniProtKB-KW"/>
</dbReference>